<evidence type="ECO:0000259" key="3">
    <source>
        <dbReference type="Pfam" id="PF19305"/>
    </source>
</evidence>
<dbReference type="InterPro" id="IPR036148">
    <property type="entry name" value="MmgE/PrpD_sf"/>
</dbReference>
<accession>A0A081BYV7</accession>
<dbReference type="STRING" id="1499967.U27_04479"/>
<dbReference type="InterPro" id="IPR045336">
    <property type="entry name" value="MmgE_PrpD_N"/>
</dbReference>
<dbReference type="AlphaFoldDB" id="A0A081BYV7"/>
<dbReference type="InterPro" id="IPR042188">
    <property type="entry name" value="MmgE/PrpD_sf_2"/>
</dbReference>
<dbReference type="EMBL" id="DF820466">
    <property type="protein sequence ID" value="GAK57512.1"/>
    <property type="molecule type" value="Genomic_DNA"/>
</dbReference>
<dbReference type="SUPFAM" id="SSF103378">
    <property type="entry name" value="2-methylcitrate dehydratase PrpD"/>
    <property type="match status" value="1"/>
</dbReference>
<dbReference type="PANTHER" id="PTHR16943">
    <property type="entry name" value="2-METHYLCITRATE DEHYDRATASE-RELATED"/>
    <property type="match status" value="1"/>
</dbReference>
<comment type="similarity">
    <text evidence="1">Belongs to the PrpD family.</text>
</comment>
<name>A0A081BYV7_VECG1</name>
<evidence type="ECO:0000259" key="2">
    <source>
        <dbReference type="Pfam" id="PF03972"/>
    </source>
</evidence>
<feature type="domain" description="MmgE/PrpD C-terminal" evidence="3">
    <location>
        <begin position="272"/>
        <end position="444"/>
    </location>
</feature>
<dbReference type="InterPro" id="IPR045337">
    <property type="entry name" value="MmgE_PrpD_C"/>
</dbReference>
<dbReference type="GO" id="GO:0016829">
    <property type="term" value="F:lyase activity"/>
    <property type="evidence" value="ECO:0007669"/>
    <property type="project" value="InterPro"/>
</dbReference>
<dbReference type="eggNOG" id="COG2079">
    <property type="taxonomic scope" value="Bacteria"/>
</dbReference>
<dbReference type="HOGENOM" id="CLU_026574_3_1_0"/>
<protein>
    <recommendedName>
        <fullName evidence="6">MmgE/PrpD family protein</fullName>
    </recommendedName>
</protein>
<evidence type="ECO:0000313" key="4">
    <source>
        <dbReference type="EMBL" id="GAK57512.1"/>
    </source>
</evidence>
<gene>
    <name evidence="4" type="ORF">U27_04479</name>
</gene>
<dbReference type="Proteomes" id="UP000030661">
    <property type="component" value="Unassembled WGS sequence"/>
</dbReference>
<dbReference type="InterPro" id="IPR042183">
    <property type="entry name" value="MmgE/PrpD_sf_1"/>
</dbReference>
<evidence type="ECO:0000256" key="1">
    <source>
        <dbReference type="ARBA" id="ARBA00006174"/>
    </source>
</evidence>
<organism evidence="4 5">
    <name type="scientific">Vecturithrix granuli</name>
    <dbReference type="NCBI Taxonomy" id="1499967"/>
    <lineage>
        <taxon>Bacteria</taxon>
        <taxon>Candidatus Moduliflexota</taxon>
        <taxon>Candidatus Vecturitrichia</taxon>
        <taxon>Candidatus Vecturitrichales</taxon>
        <taxon>Candidatus Vecturitrichaceae</taxon>
        <taxon>Candidatus Vecturithrix</taxon>
    </lineage>
</organism>
<evidence type="ECO:0000313" key="5">
    <source>
        <dbReference type="Proteomes" id="UP000030661"/>
    </source>
</evidence>
<dbReference type="Gene3D" id="3.30.1330.120">
    <property type="entry name" value="2-methylcitrate dehydratase PrpD"/>
    <property type="match status" value="1"/>
</dbReference>
<reference evidence="4 5" key="1">
    <citation type="journal article" date="2015" name="PeerJ">
        <title>First genomic representation of candidate bacterial phylum KSB3 points to enhanced environmental sensing as a trigger of wastewater bulking.</title>
        <authorList>
            <person name="Sekiguchi Y."/>
            <person name="Ohashi A."/>
            <person name="Parks D.H."/>
            <person name="Yamauchi T."/>
            <person name="Tyson G.W."/>
            <person name="Hugenholtz P."/>
        </authorList>
    </citation>
    <scope>NUCLEOTIDE SEQUENCE [LARGE SCALE GENOMIC DNA]</scope>
</reference>
<dbReference type="Pfam" id="PF03972">
    <property type="entry name" value="MmgE_PrpD_N"/>
    <property type="match status" value="1"/>
</dbReference>
<proteinExistence type="inferred from homology"/>
<keyword evidence="5" id="KW-1185">Reference proteome</keyword>
<dbReference type="Pfam" id="PF19305">
    <property type="entry name" value="MmgE_PrpD_C"/>
    <property type="match status" value="1"/>
</dbReference>
<dbReference type="InterPro" id="IPR005656">
    <property type="entry name" value="MmgE_PrpD"/>
</dbReference>
<sequence>MRETRQLAEFAAGLRLERCPPLVVVQAKRCILETLGCALAGSKTPLARAAVQSAKRQGEGGCATVIGMRFHAAPDRAAFINGISANALDFDGGIVRQGHYGPTVVSSALAAGELVGVNGRLLLESVIAGYEVVSRVGLAIRATPQQSRLVSGYGPHQGFGAAAAAGRILGLSIEQMVQAFGIYGAFAPVPSTKQWNWDHRPLSWTKDMVAWPSMAGINAVLLTESGFSGPRAIFEGEKGFFRMAGSDRYAPEALTARLGEQFQILHVYFKPYPCCRWSHAALDGVGEILDRRGWNEAEVNRVVVGVAREVVEDLNDYSPHNLVDAQFSLPYAVALRLLGVIPGPRWHDPEHLTSPRVRDAMGKVTLEVDQEMEHLFAEQHIVGALVRIEGVDRSVETAQVKFARGSEERPMSDAQLEAKFRMLAAEAISDASAESAIRMLRSLEDIESVAELIALLAG</sequence>
<dbReference type="PANTHER" id="PTHR16943:SF8">
    <property type="entry name" value="2-METHYLCITRATE DEHYDRATASE"/>
    <property type="match status" value="1"/>
</dbReference>
<evidence type="ECO:0008006" key="6">
    <source>
        <dbReference type="Google" id="ProtNLM"/>
    </source>
</evidence>
<dbReference type="Gene3D" id="1.10.4100.10">
    <property type="entry name" value="2-methylcitrate dehydratase PrpD"/>
    <property type="match status" value="1"/>
</dbReference>
<feature type="domain" description="MmgE/PrpD N-terminal" evidence="2">
    <location>
        <begin position="5"/>
        <end position="246"/>
    </location>
</feature>